<accession>A0A0G0UN24</accession>
<gene>
    <name evidence="2" type="ORF">UU38_C0003G0178</name>
</gene>
<evidence type="ECO:0000313" key="3">
    <source>
        <dbReference type="Proteomes" id="UP000033918"/>
    </source>
</evidence>
<keyword evidence="1" id="KW-0812">Transmembrane</keyword>
<evidence type="ECO:0000313" key="2">
    <source>
        <dbReference type="EMBL" id="KKR88926.1"/>
    </source>
</evidence>
<dbReference type="AlphaFoldDB" id="A0A0G0UN24"/>
<evidence type="ECO:0000256" key="1">
    <source>
        <dbReference type="SAM" id="Phobius"/>
    </source>
</evidence>
<organism evidence="2 3">
    <name type="scientific">Candidatus Wolfebacteria bacterium GW2011_GWB1_41_12</name>
    <dbReference type="NCBI Taxonomy" id="1619006"/>
    <lineage>
        <taxon>Bacteria</taxon>
        <taxon>Candidatus Wolfeibacteriota</taxon>
    </lineage>
</organism>
<comment type="caution">
    <text evidence="2">The sequence shown here is derived from an EMBL/GenBank/DDBJ whole genome shotgun (WGS) entry which is preliminary data.</text>
</comment>
<keyword evidence="1" id="KW-0472">Membrane</keyword>
<protein>
    <recommendedName>
        <fullName evidence="4">DUF4145 domain-containing protein</fullName>
    </recommendedName>
</protein>
<feature type="transmembrane region" description="Helical" evidence="1">
    <location>
        <begin position="12"/>
        <end position="36"/>
    </location>
</feature>
<dbReference type="Proteomes" id="UP000033918">
    <property type="component" value="Unassembled WGS sequence"/>
</dbReference>
<sequence length="165" mass="19645">MIRIIFYWIKENLLLLEIVSLIISGILLWLTVFLILKTQFIREKTHYFFDVIGEKNLTRRRSLKAWKQIQKRLEANDESNLKLAIIEADKILDEILKMSGYRGDTMADRLKQINPSQLSNIEEIWQAHKIRNRIVHEPDFHIPRGEAWMVVEIYKKALQQFGLID</sequence>
<evidence type="ECO:0008006" key="4">
    <source>
        <dbReference type="Google" id="ProtNLM"/>
    </source>
</evidence>
<reference evidence="2 3" key="1">
    <citation type="journal article" date="2015" name="Nature">
        <title>rRNA introns, odd ribosomes, and small enigmatic genomes across a large radiation of phyla.</title>
        <authorList>
            <person name="Brown C.T."/>
            <person name="Hug L.A."/>
            <person name="Thomas B.C."/>
            <person name="Sharon I."/>
            <person name="Castelle C.J."/>
            <person name="Singh A."/>
            <person name="Wilkins M.J."/>
            <person name="Williams K.H."/>
            <person name="Banfield J.F."/>
        </authorList>
    </citation>
    <scope>NUCLEOTIDE SEQUENCE [LARGE SCALE GENOMIC DNA]</scope>
</reference>
<dbReference type="EMBL" id="LCAK01000003">
    <property type="protein sequence ID" value="KKR88926.1"/>
    <property type="molecule type" value="Genomic_DNA"/>
</dbReference>
<proteinExistence type="predicted"/>
<name>A0A0G0UN24_9BACT</name>
<keyword evidence="1" id="KW-1133">Transmembrane helix</keyword>